<dbReference type="SUPFAM" id="SSF46548">
    <property type="entry name" value="alpha-helical ferredoxin"/>
    <property type="match status" value="1"/>
</dbReference>
<keyword evidence="2" id="KW-0560">Oxidoreductase</keyword>
<sequence>MGKPTGFMDYKSQHMHERNPLERIQDFGDLYLPLSDQELQQQGARCMDCAVPFCQTGDVFSGQAVGCPVHNQIPEWNDLIYRGQWREALHRLHQTNNFPEFTGRACPAPCEGSCVASLYESPVTIKNIERAIIDKGFEEGWVVPSPPSKRTGKTVAIIGSGPAGLTCADELNKLGHRVTVFERHDRVGGLLTYGIPRMKIEQYVVERRVELLRQVGIMFVTNSEIGKDITFAMLQEQFDAVVVCIGATKPRDLLAPGRELKGIHYAMDFLHANTKSLLDSNLQDGQYISAEGKDVIVIGGGDTAIDCVSTALRHNCRSLTQFDIHERKPDERDEDNNPWPGWPIVHKCDYGLEEATELYGHDPRQFALMTKEFISDGAGNVTGVRTVQLQVTKDADGKLIRKEDAGTERVWEAQLVLLAIGFSGPENHLLNTTGIHTNHRSNIETAHGQYATNIEGVFAAGDARRGSSLIVWAIQEGREAAKACDQYLAECVSSKALISESVSTI</sequence>
<proteinExistence type="predicted"/>
<dbReference type="GO" id="GO:0016639">
    <property type="term" value="F:oxidoreductase activity, acting on the CH-NH2 group of donors, NAD or NADP as acceptor"/>
    <property type="evidence" value="ECO:0007669"/>
    <property type="project" value="InterPro"/>
</dbReference>
<dbReference type="PANTHER" id="PTHR43100">
    <property type="entry name" value="GLUTAMATE SYNTHASE [NADPH] SMALL CHAIN"/>
    <property type="match status" value="1"/>
</dbReference>
<dbReference type="NCBIfam" id="TIGR01317">
    <property type="entry name" value="GOGAT_sm_gam"/>
    <property type="match status" value="1"/>
</dbReference>
<evidence type="ECO:0000256" key="1">
    <source>
        <dbReference type="ARBA" id="ARBA00022605"/>
    </source>
</evidence>
<dbReference type="InterPro" id="IPR036188">
    <property type="entry name" value="FAD/NAD-bd_sf"/>
</dbReference>
<dbReference type="GO" id="GO:0051536">
    <property type="term" value="F:iron-sulfur cluster binding"/>
    <property type="evidence" value="ECO:0007669"/>
    <property type="project" value="InterPro"/>
</dbReference>
<keyword evidence="1" id="KW-0028">Amino-acid biosynthesis</keyword>
<gene>
    <name evidence="7" type="ORF">E0485_11645</name>
</gene>
<dbReference type="RefSeq" id="WP_132418213.1">
    <property type="nucleotide sequence ID" value="NZ_SKFG01000010.1"/>
</dbReference>
<evidence type="ECO:0000259" key="6">
    <source>
        <dbReference type="Pfam" id="PF14691"/>
    </source>
</evidence>
<reference evidence="7 8" key="1">
    <citation type="submission" date="2019-03" db="EMBL/GenBank/DDBJ databases">
        <authorList>
            <person name="Kim M.K.M."/>
        </authorList>
    </citation>
    <scope>NUCLEOTIDE SEQUENCE [LARGE SCALE GENOMIC DNA]</scope>
    <source>
        <strain evidence="7 8">18JY21-1</strain>
    </source>
</reference>
<evidence type="ECO:0000313" key="7">
    <source>
        <dbReference type="EMBL" id="TCZ77113.1"/>
    </source>
</evidence>
<comment type="pathway">
    <text evidence="4">Amino-acid biosynthesis.</text>
</comment>
<dbReference type="InterPro" id="IPR009051">
    <property type="entry name" value="Helical_ferredxn"/>
</dbReference>
<dbReference type="AlphaFoldDB" id="A0A4R4ED43"/>
<dbReference type="EMBL" id="SKFG01000010">
    <property type="protein sequence ID" value="TCZ77113.1"/>
    <property type="molecule type" value="Genomic_DNA"/>
</dbReference>
<name>A0A4R4ED43_9BACL</name>
<dbReference type="PRINTS" id="PR00419">
    <property type="entry name" value="ADXRDTASE"/>
</dbReference>
<feature type="domain" description="FAD/NAD(P)-binding" evidence="5">
    <location>
        <begin position="154"/>
        <end position="477"/>
    </location>
</feature>
<dbReference type="OrthoDB" id="9803192at2"/>
<dbReference type="Gene3D" id="1.10.1060.10">
    <property type="entry name" value="Alpha-helical ferredoxin"/>
    <property type="match status" value="1"/>
</dbReference>
<evidence type="ECO:0000313" key="8">
    <source>
        <dbReference type="Proteomes" id="UP000295418"/>
    </source>
</evidence>
<organism evidence="7 8">
    <name type="scientific">Paenibacillus albiflavus</name>
    <dbReference type="NCBI Taxonomy" id="2545760"/>
    <lineage>
        <taxon>Bacteria</taxon>
        <taxon>Bacillati</taxon>
        <taxon>Bacillota</taxon>
        <taxon>Bacilli</taxon>
        <taxon>Bacillales</taxon>
        <taxon>Paenibacillaceae</taxon>
        <taxon>Paenibacillus</taxon>
    </lineage>
</organism>
<evidence type="ECO:0000256" key="2">
    <source>
        <dbReference type="ARBA" id="ARBA00023002"/>
    </source>
</evidence>
<dbReference type="Gene3D" id="3.50.50.60">
    <property type="entry name" value="FAD/NAD(P)-binding domain"/>
    <property type="match status" value="2"/>
</dbReference>
<dbReference type="InterPro" id="IPR028261">
    <property type="entry name" value="DPD_II"/>
</dbReference>
<comment type="caution">
    <text evidence="7">The sequence shown here is derived from an EMBL/GenBank/DDBJ whole genome shotgun (WGS) entry which is preliminary data.</text>
</comment>
<evidence type="ECO:0000256" key="3">
    <source>
        <dbReference type="ARBA" id="ARBA00023164"/>
    </source>
</evidence>
<feature type="domain" description="Dihydroprymidine dehydrogenase" evidence="6">
    <location>
        <begin position="23"/>
        <end position="140"/>
    </location>
</feature>
<evidence type="ECO:0000259" key="5">
    <source>
        <dbReference type="Pfam" id="PF07992"/>
    </source>
</evidence>
<accession>A0A4R4ED43</accession>
<keyword evidence="3" id="KW-0314">Glutamate biosynthesis</keyword>
<dbReference type="Pfam" id="PF14691">
    <property type="entry name" value="Fer4_20"/>
    <property type="match status" value="1"/>
</dbReference>
<dbReference type="InterPro" id="IPR051394">
    <property type="entry name" value="Glutamate_Synthase"/>
</dbReference>
<dbReference type="Pfam" id="PF07992">
    <property type="entry name" value="Pyr_redox_2"/>
    <property type="match status" value="1"/>
</dbReference>
<evidence type="ECO:0000256" key="4">
    <source>
        <dbReference type="ARBA" id="ARBA00029440"/>
    </source>
</evidence>
<dbReference type="SUPFAM" id="SSF51971">
    <property type="entry name" value="Nucleotide-binding domain"/>
    <property type="match status" value="2"/>
</dbReference>
<keyword evidence="8" id="KW-1185">Reference proteome</keyword>
<dbReference type="Proteomes" id="UP000295418">
    <property type="component" value="Unassembled WGS sequence"/>
</dbReference>
<protein>
    <submittedName>
        <fullName evidence="7">Glutamate synthase subunit beta</fullName>
    </submittedName>
</protein>
<dbReference type="InterPro" id="IPR006005">
    <property type="entry name" value="Glut_synth_ssu1"/>
</dbReference>
<dbReference type="GO" id="GO:0006537">
    <property type="term" value="P:glutamate biosynthetic process"/>
    <property type="evidence" value="ECO:0007669"/>
    <property type="project" value="UniProtKB-KW"/>
</dbReference>
<dbReference type="InterPro" id="IPR023753">
    <property type="entry name" value="FAD/NAD-binding_dom"/>
</dbReference>